<comment type="caution">
    <text evidence="2">The sequence shown here is derived from an EMBL/GenBank/DDBJ whole genome shotgun (WGS) entry which is preliminary data.</text>
</comment>
<accession>A0A4R7D1H3</accession>
<proteinExistence type="predicted"/>
<protein>
    <submittedName>
        <fullName evidence="2">Putative signal transducing protein</fullName>
    </submittedName>
</protein>
<dbReference type="InterPro" id="IPR018551">
    <property type="entry name" value="DUF2007"/>
</dbReference>
<reference evidence="2 3" key="1">
    <citation type="submission" date="2019-03" db="EMBL/GenBank/DDBJ databases">
        <title>Genomic Encyclopedia of Type Strains, Phase III (KMG-III): the genomes of soil and plant-associated and newly described type strains.</title>
        <authorList>
            <person name="Whitman W."/>
        </authorList>
    </citation>
    <scope>NUCLEOTIDE SEQUENCE [LARGE SCALE GENOMIC DNA]</scope>
    <source>
        <strain evidence="2 3">CGMCC 1.12801</strain>
    </source>
</reference>
<organism evidence="2 3">
    <name type="scientific">Sphingobacterium paludis</name>
    <dbReference type="NCBI Taxonomy" id="1476465"/>
    <lineage>
        <taxon>Bacteria</taxon>
        <taxon>Pseudomonadati</taxon>
        <taxon>Bacteroidota</taxon>
        <taxon>Sphingobacteriia</taxon>
        <taxon>Sphingobacteriales</taxon>
        <taxon>Sphingobacteriaceae</taxon>
        <taxon>Sphingobacterium</taxon>
    </lineage>
</organism>
<evidence type="ECO:0000313" key="3">
    <source>
        <dbReference type="Proteomes" id="UP000294752"/>
    </source>
</evidence>
<name>A0A4R7D1H3_9SPHI</name>
<dbReference type="Proteomes" id="UP000294752">
    <property type="component" value="Unassembled WGS sequence"/>
</dbReference>
<dbReference type="RefSeq" id="WP_133639847.1">
    <property type="nucleotide sequence ID" value="NZ_SNZV01000003.1"/>
</dbReference>
<evidence type="ECO:0000313" key="2">
    <source>
        <dbReference type="EMBL" id="TDS14819.1"/>
    </source>
</evidence>
<dbReference type="OrthoDB" id="1467917at2"/>
<dbReference type="AlphaFoldDB" id="A0A4R7D1H3"/>
<keyword evidence="3" id="KW-1185">Reference proteome</keyword>
<dbReference type="Pfam" id="PF09413">
    <property type="entry name" value="DUF2007"/>
    <property type="match status" value="1"/>
</dbReference>
<dbReference type="EMBL" id="SNZV01000003">
    <property type="protein sequence ID" value="TDS14819.1"/>
    <property type="molecule type" value="Genomic_DNA"/>
</dbReference>
<evidence type="ECO:0000259" key="1">
    <source>
        <dbReference type="Pfam" id="PF09413"/>
    </source>
</evidence>
<gene>
    <name evidence="2" type="ORF">B0I21_103319</name>
</gene>
<feature type="domain" description="DUF2007" evidence="1">
    <location>
        <begin position="5"/>
        <end position="60"/>
    </location>
</feature>
<sequence>MEKGWVKVATYTNELTSEMMKLLLEEQGIPAVLLNKQDSSLKFGRIELFVREEDVVEAGTYIHAENSEEVDED</sequence>